<dbReference type="Proteomes" id="UP000295357">
    <property type="component" value="Unassembled WGS sequence"/>
</dbReference>
<evidence type="ECO:0000313" key="2">
    <source>
        <dbReference type="EMBL" id="TDP12782.1"/>
    </source>
</evidence>
<dbReference type="InterPro" id="IPR018490">
    <property type="entry name" value="cNMP-bd_dom_sf"/>
</dbReference>
<dbReference type="PANTHER" id="PTHR24567">
    <property type="entry name" value="CRP FAMILY TRANSCRIPTIONAL REGULATORY PROTEIN"/>
    <property type="match status" value="1"/>
</dbReference>
<dbReference type="SUPFAM" id="SSF51206">
    <property type="entry name" value="cAMP-binding domain-like"/>
    <property type="match status" value="1"/>
</dbReference>
<name>A0A4R6NA27_9BURK</name>
<comment type="caution">
    <text evidence="2">The sequence shown here is derived from an EMBL/GenBank/DDBJ whole genome shotgun (WGS) entry which is preliminary data.</text>
</comment>
<dbReference type="EMBL" id="SNXE01000001">
    <property type="protein sequence ID" value="TDP12782.1"/>
    <property type="molecule type" value="Genomic_DNA"/>
</dbReference>
<dbReference type="Pfam" id="PF00027">
    <property type="entry name" value="cNMP_binding"/>
    <property type="match status" value="1"/>
</dbReference>
<organism evidence="2 3">
    <name type="scientific">Roseateles asaccharophilus</name>
    <dbReference type="NCBI Taxonomy" id="582607"/>
    <lineage>
        <taxon>Bacteria</taxon>
        <taxon>Pseudomonadati</taxon>
        <taxon>Pseudomonadota</taxon>
        <taxon>Betaproteobacteria</taxon>
        <taxon>Burkholderiales</taxon>
        <taxon>Sphaerotilaceae</taxon>
        <taxon>Roseateles</taxon>
    </lineage>
</organism>
<dbReference type="InterPro" id="IPR050397">
    <property type="entry name" value="Env_Response_Regulators"/>
</dbReference>
<dbReference type="InterPro" id="IPR036390">
    <property type="entry name" value="WH_DNA-bd_sf"/>
</dbReference>
<dbReference type="InterPro" id="IPR014710">
    <property type="entry name" value="RmlC-like_jellyroll"/>
</dbReference>
<evidence type="ECO:0000313" key="3">
    <source>
        <dbReference type="Proteomes" id="UP000295357"/>
    </source>
</evidence>
<sequence length="224" mass="24369">MDDSVDTALDAVLAANFPGMHMAPAMQGRLRPLLRLQRLARGRTLFAQDQTCSAFYAVVTGEIEARLTGEDGHVSVLEHVQAPRLFGLAAFATGRPAGYEALARRPSRLLVIGPAAYTLLMDEQPGFARALLREFALRFDGNLRLLEAARHRSASQRFALALAQLTRERGLAADAGGWQAVAATQAELAALSHLSRQTVNQLLGEAVARGELRRGYGRLWVQAR</sequence>
<reference evidence="2 3" key="1">
    <citation type="submission" date="2019-03" db="EMBL/GenBank/DDBJ databases">
        <title>Genomic Encyclopedia of Type Strains, Phase IV (KMG-IV): sequencing the most valuable type-strain genomes for metagenomic binning, comparative biology and taxonomic classification.</title>
        <authorList>
            <person name="Goeker M."/>
        </authorList>
    </citation>
    <scope>NUCLEOTIDE SEQUENCE [LARGE SCALE GENOMIC DNA]</scope>
    <source>
        <strain evidence="2 3">DSM 25082</strain>
    </source>
</reference>
<evidence type="ECO:0000259" key="1">
    <source>
        <dbReference type="PROSITE" id="PS50042"/>
    </source>
</evidence>
<dbReference type="RefSeq" id="WP_133601722.1">
    <property type="nucleotide sequence ID" value="NZ_JAUFPJ010000005.1"/>
</dbReference>
<keyword evidence="3" id="KW-1185">Reference proteome</keyword>
<dbReference type="InterPro" id="IPR000595">
    <property type="entry name" value="cNMP-bd_dom"/>
</dbReference>
<accession>A0A4R6NA27</accession>
<dbReference type="GO" id="GO:0003700">
    <property type="term" value="F:DNA-binding transcription factor activity"/>
    <property type="evidence" value="ECO:0007669"/>
    <property type="project" value="TreeGrafter"/>
</dbReference>
<feature type="domain" description="Cyclic nucleotide-binding" evidence="1">
    <location>
        <begin position="34"/>
        <end position="138"/>
    </location>
</feature>
<dbReference type="PROSITE" id="PS50042">
    <property type="entry name" value="CNMP_BINDING_3"/>
    <property type="match status" value="1"/>
</dbReference>
<gene>
    <name evidence="2" type="ORF">DFR39_101255</name>
</gene>
<dbReference type="PANTHER" id="PTHR24567:SF74">
    <property type="entry name" value="HTH-TYPE TRANSCRIPTIONAL REGULATOR ARCR"/>
    <property type="match status" value="1"/>
</dbReference>
<protein>
    <submittedName>
        <fullName evidence="2">CRP-like cAMP-binding protein</fullName>
    </submittedName>
</protein>
<proteinExistence type="predicted"/>
<dbReference type="AlphaFoldDB" id="A0A4R6NA27"/>
<dbReference type="SMART" id="SM00100">
    <property type="entry name" value="cNMP"/>
    <property type="match status" value="1"/>
</dbReference>
<dbReference type="OrthoDB" id="8897802at2"/>
<dbReference type="SUPFAM" id="SSF46785">
    <property type="entry name" value="Winged helix' DNA-binding domain"/>
    <property type="match status" value="1"/>
</dbReference>
<dbReference type="Gene3D" id="2.60.120.10">
    <property type="entry name" value="Jelly Rolls"/>
    <property type="match status" value="1"/>
</dbReference>
<dbReference type="CDD" id="cd00038">
    <property type="entry name" value="CAP_ED"/>
    <property type="match status" value="1"/>
</dbReference>
<dbReference type="GO" id="GO:0005829">
    <property type="term" value="C:cytosol"/>
    <property type="evidence" value="ECO:0007669"/>
    <property type="project" value="TreeGrafter"/>
</dbReference>